<keyword evidence="3" id="KW-1185">Reference proteome</keyword>
<feature type="non-terminal residue" evidence="2">
    <location>
        <position position="1"/>
    </location>
</feature>
<name>A0ABD2V2L9_9SOLN</name>
<evidence type="ECO:0000313" key="2">
    <source>
        <dbReference type="EMBL" id="KAL3375373.1"/>
    </source>
</evidence>
<evidence type="ECO:0000313" key="3">
    <source>
        <dbReference type="Proteomes" id="UP001627284"/>
    </source>
</evidence>
<dbReference type="PANTHER" id="PTHR33237:SF46">
    <property type="entry name" value="OS01G0606100 PROTEIN"/>
    <property type="match status" value="1"/>
</dbReference>
<reference evidence="2 3" key="1">
    <citation type="submission" date="2024-05" db="EMBL/GenBank/DDBJ databases">
        <title>De novo assembly of an allotetraploid wild potato.</title>
        <authorList>
            <person name="Hosaka A.J."/>
        </authorList>
    </citation>
    <scope>NUCLEOTIDE SEQUENCE [LARGE SCALE GENOMIC DNA]</scope>
    <source>
        <tissue evidence="2">Young leaves</tissue>
    </source>
</reference>
<feature type="region of interest" description="Disordered" evidence="1">
    <location>
        <begin position="143"/>
        <end position="164"/>
    </location>
</feature>
<accession>A0ABD2V2L9</accession>
<dbReference type="Proteomes" id="UP001627284">
    <property type="component" value="Unassembled WGS sequence"/>
</dbReference>
<dbReference type="PANTHER" id="PTHR33237">
    <property type="entry name" value="F2P16.13 PROTEIN-RELATED"/>
    <property type="match status" value="1"/>
</dbReference>
<evidence type="ECO:0000256" key="1">
    <source>
        <dbReference type="SAM" id="MobiDB-lite"/>
    </source>
</evidence>
<protein>
    <submittedName>
        <fullName evidence="2">Uncharacterized protein</fullName>
    </submittedName>
</protein>
<gene>
    <name evidence="2" type="ORF">AABB24_006718</name>
</gene>
<dbReference type="AlphaFoldDB" id="A0ABD2V2L9"/>
<proteinExistence type="predicted"/>
<dbReference type="EMBL" id="JBJKTR010000003">
    <property type="protein sequence ID" value="KAL3375373.1"/>
    <property type="molecule type" value="Genomic_DNA"/>
</dbReference>
<comment type="caution">
    <text evidence="2">The sequence shown here is derived from an EMBL/GenBank/DDBJ whole genome shotgun (WGS) entry which is preliminary data.</text>
</comment>
<sequence>LENQKITEKKENKMVLLTPPRTPARAATAIAGSSKRLMVNFIGSMSLLALWLKKASRGIKTQKLGSDSPKSPLARPKKFLETISNKAINLRHKKKAEGELADEDFGDGGLWQRGILMGDKCQPLDFSGVIYYDSEGNRLQEVPMRSPRASPMPSYLNYASPKVN</sequence>
<feature type="compositionally biased region" description="Low complexity" evidence="1">
    <location>
        <begin position="143"/>
        <end position="154"/>
    </location>
</feature>
<organism evidence="2 3">
    <name type="scientific">Solanum stoloniferum</name>
    <dbReference type="NCBI Taxonomy" id="62892"/>
    <lineage>
        <taxon>Eukaryota</taxon>
        <taxon>Viridiplantae</taxon>
        <taxon>Streptophyta</taxon>
        <taxon>Embryophyta</taxon>
        <taxon>Tracheophyta</taxon>
        <taxon>Spermatophyta</taxon>
        <taxon>Magnoliopsida</taxon>
        <taxon>eudicotyledons</taxon>
        <taxon>Gunneridae</taxon>
        <taxon>Pentapetalae</taxon>
        <taxon>asterids</taxon>
        <taxon>lamiids</taxon>
        <taxon>Solanales</taxon>
        <taxon>Solanaceae</taxon>
        <taxon>Solanoideae</taxon>
        <taxon>Solaneae</taxon>
        <taxon>Solanum</taxon>
    </lineage>
</organism>